<dbReference type="Gene3D" id="1.10.443.10">
    <property type="entry name" value="Intergrase catalytic core"/>
    <property type="match status" value="1"/>
</dbReference>
<evidence type="ECO:0000259" key="2">
    <source>
        <dbReference type="PROSITE" id="PS51898"/>
    </source>
</evidence>
<dbReference type="Pfam" id="PF00589">
    <property type="entry name" value="Phage_integrase"/>
    <property type="match status" value="1"/>
</dbReference>
<dbReference type="InterPro" id="IPR002104">
    <property type="entry name" value="Integrase_catalytic"/>
</dbReference>
<reference evidence="3" key="1">
    <citation type="submission" date="2018-07" db="EMBL/GenBank/DDBJ databases">
        <authorList>
            <consortium name="PulseNet: The National Subtyping Network for Foodborne Disease Surveillance"/>
            <person name="Tarr C.L."/>
            <person name="Trees E."/>
            <person name="Katz L.S."/>
            <person name="Carleton-Romer H.A."/>
            <person name="Stroika S."/>
            <person name="Kucerova Z."/>
            <person name="Roache K.F."/>
            <person name="Sabol A.L."/>
            <person name="Besser J."/>
            <person name="Gerner-Smidt P."/>
        </authorList>
    </citation>
    <scope>NUCLEOTIDE SEQUENCE</scope>
    <source>
        <strain evidence="3">PNUSAS003632</strain>
    </source>
</reference>
<evidence type="ECO:0000256" key="1">
    <source>
        <dbReference type="ARBA" id="ARBA00023172"/>
    </source>
</evidence>
<protein>
    <recommendedName>
        <fullName evidence="2">Tyr recombinase domain-containing protein</fullName>
    </recommendedName>
</protein>
<dbReference type="GO" id="GO:0006310">
    <property type="term" value="P:DNA recombination"/>
    <property type="evidence" value="ECO:0007669"/>
    <property type="project" value="UniProtKB-KW"/>
</dbReference>
<dbReference type="EMBL" id="AAKJZK010000002">
    <property type="protein sequence ID" value="ECS5601444.1"/>
    <property type="molecule type" value="Genomic_DNA"/>
</dbReference>
<name>A0A5H9YRA6_SALET</name>
<dbReference type="SUPFAM" id="SSF56349">
    <property type="entry name" value="DNA breaking-rejoining enzymes"/>
    <property type="match status" value="1"/>
</dbReference>
<sequence>MKWVDISEGFLHVQQQKTGAKLAIPVTIKLDAANLSLSDTLKRCKSLSQGETIISSTRSEALSSGTVSRYFMRARKESGLSFSGEPPTFHEIRSLSARLYEKQYGERFAQHLLGHKSDSMAAQYRNDRGREWERIEIS</sequence>
<dbReference type="PROSITE" id="PS51898">
    <property type="entry name" value="TYR_RECOMBINASE"/>
    <property type="match status" value="1"/>
</dbReference>
<organism evidence="3">
    <name type="scientific">Salmonella enterica subsp. enterica serovar Javiana</name>
    <dbReference type="NCBI Taxonomy" id="363569"/>
    <lineage>
        <taxon>Bacteria</taxon>
        <taxon>Pseudomonadati</taxon>
        <taxon>Pseudomonadota</taxon>
        <taxon>Gammaproteobacteria</taxon>
        <taxon>Enterobacterales</taxon>
        <taxon>Enterobacteriaceae</taxon>
        <taxon>Salmonella</taxon>
    </lineage>
</organism>
<dbReference type="GO" id="GO:0015074">
    <property type="term" value="P:DNA integration"/>
    <property type="evidence" value="ECO:0007669"/>
    <property type="project" value="InterPro"/>
</dbReference>
<dbReference type="InterPro" id="IPR011010">
    <property type="entry name" value="DNA_brk_join_enz"/>
</dbReference>
<evidence type="ECO:0000313" key="3">
    <source>
        <dbReference type="EMBL" id="ECS5601444.1"/>
    </source>
</evidence>
<dbReference type="GO" id="GO:0003677">
    <property type="term" value="F:DNA binding"/>
    <property type="evidence" value="ECO:0007669"/>
    <property type="project" value="InterPro"/>
</dbReference>
<keyword evidence="1" id="KW-0233">DNA recombination</keyword>
<feature type="domain" description="Tyr recombinase" evidence="2">
    <location>
        <begin position="1"/>
        <end position="137"/>
    </location>
</feature>
<dbReference type="AlphaFoldDB" id="A0A5H9YRA6"/>
<comment type="caution">
    <text evidence="3">The sequence shown here is derived from an EMBL/GenBank/DDBJ whole genome shotgun (WGS) entry which is preliminary data.</text>
</comment>
<accession>A0A5H9YRA6</accession>
<dbReference type="InterPro" id="IPR013762">
    <property type="entry name" value="Integrase-like_cat_sf"/>
</dbReference>
<gene>
    <name evidence="3" type="ORF">BG172_07485</name>
</gene>
<proteinExistence type="predicted"/>